<name>A0ABS7BLR6_9SPHN</name>
<feature type="signal peptide" evidence="1">
    <location>
        <begin position="1"/>
        <end position="15"/>
    </location>
</feature>
<organism evidence="2 3">
    <name type="scientific">Sphingomonas citri</name>
    <dbReference type="NCBI Taxonomy" id="2862499"/>
    <lineage>
        <taxon>Bacteria</taxon>
        <taxon>Pseudomonadati</taxon>
        <taxon>Pseudomonadota</taxon>
        <taxon>Alphaproteobacteria</taxon>
        <taxon>Sphingomonadales</taxon>
        <taxon>Sphingomonadaceae</taxon>
        <taxon>Sphingomonas</taxon>
    </lineage>
</organism>
<keyword evidence="3" id="KW-1185">Reference proteome</keyword>
<evidence type="ECO:0000256" key="1">
    <source>
        <dbReference type="SAM" id="SignalP"/>
    </source>
</evidence>
<feature type="chain" id="PRO_5045364827" description="PepSY domain-containing protein" evidence="1">
    <location>
        <begin position="16"/>
        <end position="271"/>
    </location>
</feature>
<evidence type="ECO:0000313" key="3">
    <source>
        <dbReference type="Proteomes" id="UP000759103"/>
    </source>
</evidence>
<protein>
    <recommendedName>
        <fullName evidence="4">PepSY domain-containing protein</fullName>
    </recommendedName>
</protein>
<accession>A0ABS7BLR6</accession>
<dbReference type="Proteomes" id="UP000759103">
    <property type="component" value="Unassembled WGS sequence"/>
</dbReference>
<proteinExistence type="predicted"/>
<dbReference type="RefSeq" id="WP_219747825.1">
    <property type="nucleotide sequence ID" value="NZ_JAHXZN010000001.1"/>
</dbReference>
<evidence type="ECO:0008006" key="4">
    <source>
        <dbReference type="Google" id="ProtNLM"/>
    </source>
</evidence>
<reference evidence="2 3" key="1">
    <citation type="submission" date="2021-07" db="EMBL/GenBank/DDBJ databases">
        <title>Sphingomonas sp.</title>
        <authorList>
            <person name="Feng G."/>
            <person name="Li J."/>
            <person name="Pan M."/>
        </authorList>
    </citation>
    <scope>NUCLEOTIDE SEQUENCE [LARGE SCALE GENOMIC DNA]</scope>
    <source>
        <strain evidence="2 3">RRHST34</strain>
    </source>
</reference>
<keyword evidence="1" id="KW-0732">Signal</keyword>
<evidence type="ECO:0000313" key="2">
    <source>
        <dbReference type="EMBL" id="MBW6530468.1"/>
    </source>
</evidence>
<sequence length="271" mass="29255">MIIMVAMAAATMAQAQPAAPTPADGADVAERVAQASSVGSLLYAFDRAAWVSSDALTAQVPQDRLTGLAGYIVEIAEAGVLRVTYYRGAAATADVMFVVDVRDGKVVRSELLTHPVRLLPAQARLARAREIAVKRARERNYKPCTKAPFNTVVLPSRDNGPIAVYLLSAQQKADSWPMGGNYRVIVAPNGTVLASRPYSVRCLNVSRPHLPAGAKPVGFIVSHLLDPTPTEVHVFASYSMHSPVFVTTPDKKIWKVEGRTITLDEEASKRH</sequence>
<gene>
    <name evidence="2" type="ORF">KZ820_06945</name>
</gene>
<dbReference type="EMBL" id="JAHXZN010000001">
    <property type="protein sequence ID" value="MBW6530468.1"/>
    <property type="molecule type" value="Genomic_DNA"/>
</dbReference>
<comment type="caution">
    <text evidence="2">The sequence shown here is derived from an EMBL/GenBank/DDBJ whole genome shotgun (WGS) entry which is preliminary data.</text>
</comment>